<feature type="signal peptide" evidence="3">
    <location>
        <begin position="1"/>
        <end position="28"/>
    </location>
</feature>
<reference evidence="4 5" key="1">
    <citation type="journal article" date="2024" name="Genome Biol. Evol.">
        <title>Chromosome-level genome assembly of the viviparous eelpout Zoarces viviparus.</title>
        <authorList>
            <person name="Fuhrmann N."/>
            <person name="Brasseur M.V."/>
            <person name="Bakowski C.E."/>
            <person name="Podsiadlowski L."/>
            <person name="Prost S."/>
            <person name="Krehenwinkel H."/>
            <person name="Mayer C."/>
        </authorList>
    </citation>
    <scope>NUCLEOTIDE SEQUENCE [LARGE SCALE GENOMIC DNA]</scope>
    <source>
        <strain evidence="4">NO-MEL_2022_Ind0_liver</strain>
    </source>
</reference>
<evidence type="ECO:0000256" key="1">
    <source>
        <dbReference type="ARBA" id="ARBA00007518"/>
    </source>
</evidence>
<dbReference type="PROSITE" id="PS00267">
    <property type="entry name" value="TACHYKININ"/>
    <property type="match status" value="1"/>
</dbReference>
<evidence type="ECO:0000313" key="5">
    <source>
        <dbReference type="Proteomes" id="UP001488805"/>
    </source>
</evidence>
<organism evidence="4 5">
    <name type="scientific">Zoarces viviparus</name>
    <name type="common">Viviparous eelpout</name>
    <name type="synonym">Blennius viviparus</name>
    <dbReference type="NCBI Taxonomy" id="48416"/>
    <lineage>
        <taxon>Eukaryota</taxon>
        <taxon>Metazoa</taxon>
        <taxon>Chordata</taxon>
        <taxon>Craniata</taxon>
        <taxon>Vertebrata</taxon>
        <taxon>Euteleostomi</taxon>
        <taxon>Actinopterygii</taxon>
        <taxon>Neopterygii</taxon>
        <taxon>Teleostei</taxon>
        <taxon>Neoteleostei</taxon>
        <taxon>Acanthomorphata</taxon>
        <taxon>Eupercaria</taxon>
        <taxon>Perciformes</taxon>
        <taxon>Cottioidei</taxon>
        <taxon>Zoarcales</taxon>
        <taxon>Zoarcidae</taxon>
        <taxon>Zoarcinae</taxon>
        <taxon>Zoarces</taxon>
    </lineage>
</organism>
<gene>
    <name evidence="4" type="ORF">VZT92_013236</name>
</gene>
<dbReference type="Proteomes" id="UP001488805">
    <property type="component" value="Unassembled WGS sequence"/>
</dbReference>
<evidence type="ECO:0008006" key="6">
    <source>
        <dbReference type="Google" id="ProtNLM"/>
    </source>
</evidence>
<keyword evidence="3" id="KW-0732">Signal</keyword>
<keyword evidence="2" id="KW-0027">Amidation</keyword>
<feature type="chain" id="PRO_5043990783" description="Neuromedin-K" evidence="3">
    <location>
        <begin position="29"/>
        <end position="134"/>
    </location>
</feature>
<comment type="similarity">
    <text evidence="1">Belongs to the tachykinin family.</text>
</comment>
<dbReference type="EMBL" id="JBCEZU010000111">
    <property type="protein sequence ID" value="KAK9529121.1"/>
    <property type="molecule type" value="Genomic_DNA"/>
</dbReference>
<dbReference type="InterPro" id="IPR013055">
    <property type="entry name" value="Tachy_Neuro_lke_CS"/>
</dbReference>
<accession>A0AAW1F3J9</accession>
<proteinExistence type="inferred from homology"/>
<keyword evidence="5" id="KW-1185">Reference proteome</keyword>
<evidence type="ECO:0000256" key="3">
    <source>
        <dbReference type="SAM" id="SignalP"/>
    </source>
</evidence>
<evidence type="ECO:0000313" key="4">
    <source>
        <dbReference type="EMBL" id="KAK9529121.1"/>
    </source>
</evidence>
<sequence>MGRTPNGCGTRASLVALVVLVLFPVRSGCRKYIYKPLTEDKPECCAREHAELKRFKDIEYDSFVGLMGRRSVAQPKRHTDHIFADMLGRRTGMNCPCAEEYLQTRRGQFINHGRQRFQRFPWWDVTPPPPQHRL</sequence>
<comment type="caution">
    <text evidence="4">The sequence shown here is derived from an EMBL/GenBank/DDBJ whole genome shotgun (WGS) entry which is preliminary data.</text>
</comment>
<protein>
    <recommendedName>
        <fullName evidence="6">Neuromedin-K</fullName>
    </recommendedName>
</protein>
<evidence type="ECO:0000256" key="2">
    <source>
        <dbReference type="ARBA" id="ARBA00022815"/>
    </source>
</evidence>
<dbReference type="AlphaFoldDB" id="A0AAW1F3J9"/>
<name>A0AAW1F3J9_ZOAVI</name>